<feature type="compositionally biased region" description="Basic and acidic residues" evidence="4">
    <location>
        <begin position="73"/>
        <end position="85"/>
    </location>
</feature>
<dbReference type="Gene3D" id="3.30.70.330">
    <property type="match status" value="2"/>
</dbReference>
<evidence type="ECO:0000256" key="2">
    <source>
        <dbReference type="ARBA" id="ARBA00022884"/>
    </source>
</evidence>
<dbReference type="InterPro" id="IPR000504">
    <property type="entry name" value="RRM_dom"/>
</dbReference>
<evidence type="ECO:0000256" key="4">
    <source>
        <dbReference type="SAM" id="MobiDB-lite"/>
    </source>
</evidence>
<organism evidence="6 7">
    <name type="scientific">Myriangium duriaei CBS 260.36</name>
    <dbReference type="NCBI Taxonomy" id="1168546"/>
    <lineage>
        <taxon>Eukaryota</taxon>
        <taxon>Fungi</taxon>
        <taxon>Dikarya</taxon>
        <taxon>Ascomycota</taxon>
        <taxon>Pezizomycotina</taxon>
        <taxon>Dothideomycetes</taxon>
        <taxon>Dothideomycetidae</taxon>
        <taxon>Myriangiales</taxon>
        <taxon>Myriangiaceae</taxon>
        <taxon>Myriangium</taxon>
    </lineage>
</organism>
<feature type="domain" description="RRM" evidence="5">
    <location>
        <begin position="270"/>
        <end position="348"/>
    </location>
</feature>
<accession>A0A9P4IZJ2</accession>
<keyword evidence="2 3" id="KW-0694">RNA-binding</keyword>
<feature type="compositionally biased region" description="Polar residues" evidence="4">
    <location>
        <begin position="86"/>
        <end position="103"/>
    </location>
</feature>
<dbReference type="InterPro" id="IPR012677">
    <property type="entry name" value="Nucleotide-bd_a/b_plait_sf"/>
</dbReference>
<dbReference type="PANTHER" id="PTHR23236">
    <property type="entry name" value="EUKARYOTIC TRANSLATION INITIATION FACTOR 4B/4H"/>
    <property type="match status" value="1"/>
</dbReference>
<evidence type="ECO:0000313" key="7">
    <source>
        <dbReference type="Proteomes" id="UP000799439"/>
    </source>
</evidence>
<dbReference type="GO" id="GO:0003723">
    <property type="term" value="F:RNA binding"/>
    <property type="evidence" value="ECO:0007669"/>
    <property type="project" value="UniProtKB-UniRule"/>
</dbReference>
<protein>
    <submittedName>
        <fullName evidence="6">RNA-binding domain-containing protein</fullName>
    </submittedName>
</protein>
<reference evidence="6" key="1">
    <citation type="journal article" date="2020" name="Stud. Mycol.">
        <title>101 Dothideomycetes genomes: a test case for predicting lifestyles and emergence of pathogens.</title>
        <authorList>
            <person name="Haridas S."/>
            <person name="Albert R."/>
            <person name="Binder M."/>
            <person name="Bloem J."/>
            <person name="Labutti K."/>
            <person name="Salamov A."/>
            <person name="Andreopoulos B."/>
            <person name="Baker S."/>
            <person name="Barry K."/>
            <person name="Bills G."/>
            <person name="Bluhm B."/>
            <person name="Cannon C."/>
            <person name="Castanera R."/>
            <person name="Culley D."/>
            <person name="Daum C."/>
            <person name="Ezra D."/>
            <person name="Gonzalez J."/>
            <person name="Henrissat B."/>
            <person name="Kuo A."/>
            <person name="Liang C."/>
            <person name="Lipzen A."/>
            <person name="Lutzoni F."/>
            <person name="Magnuson J."/>
            <person name="Mondo S."/>
            <person name="Nolan M."/>
            <person name="Ohm R."/>
            <person name="Pangilinan J."/>
            <person name="Park H.-J."/>
            <person name="Ramirez L."/>
            <person name="Alfaro M."/>
            <person name="Sun H."/>
            <person name="Tritt A."/>
            <person name="Yoshinaga Y."/>
            <person name="Zwiers L.-H."/>
            <person name="Turgeon B."/>
            <person name="Goodwin S."/>
            <person name="Spatafora J."/>
            <person name="Crous P."/>
            <person name="Grigoriev I."/>
        </authorList>
    </citation>
    <scope>NUCLEOTIDE SEQUENCE</scope>
    <source>
        <strain evidence="6">CBS 260.36</strain>
    </source>
</reference>
<dbReference type="InterPro" id="IPR035979">
    <property type="entry name" value="RBD_domain_sf"/>
</dbReference>
<dbReference type="PROSITE" id="PS50102">
    <property type="entry name" value="RRM"/>
    <property type="match status" value="2"/>
</dbReference>
<dbReference type="PANTHER" id="PTHR23236:SF119">
    <property type="entry name" value="NUCLEAR RNA-BINDING PROTEIN SART-3"/>
    <property type="match status" value="1"/>
</dbReference>
<dbReference type="AlphaFoldDB" id="A0A9P4IZJ2"/>
<evidence type="ECO:0000313" key="6">
    <source>
        <dbReference type="EMBL" id="KAF2151370.1"/>
    </source>
</evidence>
<feature type="domain" description="RRM" evidence="5">
    <location>
        <begin position="175"/>
        <end position="252"/>
    </location>
</feature>
<feature type="compositionally biased region" description="Polar residues" evidence="4">
    <location>
        <begin position="111"/>
        <end position="125"/>
    </location>
</feature>
<keyword evidence="7" id="KW-1185">Reference proteome</keyword>
<evidence type="ECO:0000256" key="3">
    <source>
        <dbReference type="PROSITE-ProRule" id="PRU00176"/>
    </source>
</evidence>
<dbReference type="SMART" id="SM00360">
    <property type="entry name" value="RRM"/>
    <property type="match status" value="2"/>
</dbReference>
<feature type="compositionally biased region" description="Basic and acidic residues" evidence="4">
    <location>
        <begin position="126"/>
        <end position="165"/>
    </location>
</feature>
<name>A0A9P4IZJ2_9PEZI</name>
<evidence type="ECO:0000259" key="5">
    <source>
        <dbReference type="PROSITE" id="PS50102"/>
    </source>
</evidence>
<dbReference type="CDD" id="cd00590">
    <property type="entry name" value="RRM_SF"/>
    <property type="match status" value="1"/>
</dbReference>
<comment type="caution">
    <text evidence="6">The sequence shown here is derived from an EMBL/GenBank/DDBJ whole genome shotgun (WGS) entry which is preliminary data.</text>
</comment>
<proteinExistence type="predicted"/>
<keyword evidence="1" id="KW-0677">Repeat</keyword>
<sequence length="357" mass="39871">MHHIRRAALRGLRSQPVAITNSARSSPFSSRFVQCQNKVQISWNQARLYSDAAEKANASPAEEEGGQTVTREPSAEEQKEIKEESIATSNSEAVDSQQSTTEAIQEKVSDAANTVASTVRSATDTFRSERRDSGRGFERRGGSDRSFDRRGATDRGLHRGSERVRGFQPPAEPSKILYIGNLYFDLTPDRLSREFSQFGTITNVKIVTDASGMSKGFGYVEFDNLESAGKAIEELNGQDLEGRPMAVQYHRRRGPRESTGRPAQKNPPSRTLFIGNLSFQMSDKDLHDLFTKVKNVMDVRVAIDRRSGQPRGFAHADFTDQESAETAKKFLENKVVYGRQLRIDYGLPSSTTRPRDQ</sequence>
<dbReference type="Pfam" id="PF00076">
    <property type="entry name" value="RRM_1"/>
    <property type="match status" value="2"/>
</dbReference>
<dbReference type="Proteomes" id="UP000799439">
    <property type="component" value="Unassembled WGS sequence"/>
</dbReference>
<feature type="region of interest" description="Disordered" evidence="4">
    <location>
        <begin position="53"/>
        <end position="171"/>
    </location>
</feature>
<gene>
    <name evidence="6" type="ORF">K461DRAFT_172042</name>
</gene>
<evidence type="ECO:0000256" key="1">
    <source>
        <dbReference type="ARBA" id="ARBA00022737"/>
    </source>
</evidence>
<dbReference type="OrthoDB" id="6730379at2759"/>
<dbReference type="SUPFAM" id="SSF54928">
    <property type="entry name" value="RNA-binding domain, RBD"/>
    <property type="match status" value="2"/>
</dbReference>
<dbReference type="EMBL" id="ML996088">
    <property type="protein sequence ID" value="KAF2151370.1"/>
    <property type="molecule type" value="Genomic_DNA"/>
</dbReference>